<sequence length="48" mass="5561">MYATQKEKKGILAVPASVWKEQSDCFYQTRRDIKKLSLFQALRIAQDG</sequence>
<dbReference type="EMBL" id="CADCTZ010000198">
    <property type="protein sequence ID" value="CAA9319724.1"/>
    <property type="molecule type" value="Genomic_DNA"/>
</dbReference>
<proteinExistence type="predicted"/>
<protein>
    <submittedName>
        <fullName evidence="1">Uncharacterized protein</fullName>
    </submittedName>
</protein>
<name>A0A6J4KZ90_9CYAN</name>
<evidence type="ECO:0000313" key="1">
    <source>
        <dbReference type="EMBL" id="CAA9319724.1"/>
    </source>
</evidence>
<organism evidence="1">
    <name type="scientific">uncultured Microcoleus sp</name>
    <dbReference type="NCBI Taxonomy" id="259945"/>
    <lineage>
        <taxon>Bacteria</taxon>
        <taxon>Bacillati</taxon>
        <taxon>Cyanobacteriota</taxon>
        <taxon>Cyanophyceae</taxon>
        <taxon>Oscillatoriophycideae</taxon>
        <taxon>Oscillatoriales</taxon>
        <taxon>Microcoleaceae</taxon>
        <taxon>Microcoleus</taxon>
        <taxon>environmental samples</taxon>
    </lineage>
</organism>
<dbReference type="AlphaFoldDB" id="A0A6J4KZ90"/>
<accession>A0A6J4KZ90</accession>
<gene>
    <name evidence="1" type="ORF">AVDCRST_MAG84-1269</name>
</gene>
<reference evidence="1" key="1">
    <citation type="submission" date="2020-02" db="EMBL/GenBank/DDBJ databases">
        <authorList>
            <person name="Meier V. D."/>
        </authorList>
    </citation>
    <scope>NUCLEOTIDE SEQUENCE</scope>
    <source>
        <strain evidence="1">AVDCRST_MAG84</strain>
    </source>
</reference>